<dbReference type="InterPro" id="IPR007612">
    <property type="entry name" value="LOR"/>
</dbReference>
<dbReference type="Pfam" id="PF04525">
    <property type="entry name" value="LOR"/>
    <property type="match status" value="1"/>
</dbReference>
<sequence length="170" mass="19480">MPQPSIYFTDNFFSAGLTTIYNENKEEVGTLDLKSAFTSSIEVLDLEGKIVTKGYFPFFSRRWVIEDGNENELGALRQRLSFFSKRFEYTTRDQYTYQIKSEAFSRDYEVFDEAENLVAEFKRISGFFSSPAFQLKNQSEKLSNEELIAVVMGVSMINKRNSAAANSGSR</sequence>
<protein>
    <submittedName>
        <fullName evidence="1">Uncharacterized protein</fullName>
    </submittedName>
</protein>
<dbReference type="EMBL" id="CP063356">
    <property type="protein sequence ID" value="QOY38702.2"/>
    <property type="molecule type" value="Genomic_DNA"/>
</dbReference>
<evidence type="ECO:0000313" key="1">
    <source>
        <dbReference type="EMBL" id="QOY38702.2"/>
    </source>
</evidence>
<organism evidence="1 2">
    <name type="scientific">Anaerobacillus isosaccharinicus</name>
    <dbReference type="NCBI Taxonomy" id="1532552"/>
    <lineage>
        <taxon>Bacteria</taxon>
        <taxon>Bacillati</taxon>
        <taxon>Bacillota</taxon>
        <taxon>Bacilli</taxon>
        <taxon>Bacillales</taxon>
        <taxon>Bacillaceae</taxon>
        <taxon>Anaerobacillus</taxon>
    </lineage>
</organism>
<proteinExistence type="predicted"/>
<dbReference type="OrthoDB" id="2692055at2"/>
<name>A0A7S7LCX4_9BACI</name>
<keyword evidence="2" id="KW-1185">Reference proteome</keyword>
<dbReference type="Proteomes" id="UP000180175">
    <property type="component" value="Chromosome"/>
</dbReference>
<dbReference type="KEGG" id="aia:AWH56_020620"/>
<reference evidence="1 2" key="1">
    <citation type="journal article" date="2017" name="Genome Announc.">
        <title>Draft Genome Sequences of Four Alkaliphilic Bacteria Belonging to the Anaerobacillus Genus.</title>
        <authorList>
            <person name="Bassil N.M."/>
            <person name="Lloyd J.R."/>
        </authorList>
    </citation>
    <scope>NUCLEOTIDE SEQUENCE [LARGE SCALE GENOMIC DNA]</scope>
    <source>
        <strain evidence="1 2">NB2006</strain>
    </source>
</reference>
<gene>
    <name evidence="1" type="ORF">AWH56_020620</name>
</gene>
<reference evidence="1 2" key="2">
    <citation type="journal article" date="2019" name="Int. J. Syst. Evol. Microbiol.">
        <title>Anaerobacillus isosaccharinicus sp. nov., an alkaliphilic bacterium which degrades isosaccharinic acid.</title>
        <authorList>
            <person name="Bassil N.M."/>
            <person name="Lloyd J.R."/>
        </authorList>
    </citation>
    <scope>NUCLEOTIDE SEQUENCE [LARGE SCALE GENOMIC DNA]</scope>
    <source>
        <strain evidence="1 2">NB2006</strain>
    </source>
</reference>
<dbReference type="InterPro" id="IPR025659">
    <property type="entry name" value="Tubby-like_C"/>
</dbReference>
<accession>A0A7S7LCX4</accession>
<dbReference type="SUPFAM" id="SSF54518">
    <property type="entry name" value="Tubby C-terminal domain-like"/>
    <property type="match status" value="1"/>
</dbReference>
<evidence type="ECO:0000313" key="2">
    <source>
        <dbReference type="Proteomes" id="UP000180175"/>
    </source>
</evidence>